<keyword evidence="1" id="KW-0175">Coiled coil</keyword>
<comment type="caution">
    <text evidence="3">The sequence shown here is derived from an EMBL/GenBank/DDBJ whole genome shotgun (WGS) entry which is preliminary data.</text>
</comment>
<sequence length="393" mass="40703">MEVTIKPGNPERYTTEPASLTIGARDTEAVERFFAMLTPAAARPSVGDSAAPAEPAAATAASSAGGAIEAQAAAAAAAAAEWSAETSAEWSAERAHLPAPVGLPAGQDAWPWPAQSSLEATLPGAPLAGVVPGATAAAIAPTDVFEQLAQLDESNQALQREVAITASELAHSRAEAERLSVQQHAMVVAELEQREQRLYGLVESTVADEKETEHQIRSREARIEALEAALRARDRQLDALIAQSLERSGIALMGPAIGAAADAEALDTALHTALDTALGPADVTGGGAGTARAPYRASMFNLGTLAAVTQLVLELGQARQALVEANAKVDAAEADRNADRAAQQKQLAKANAQLESIARQLAERDEQLASTQSSLEDARAALATESERAKKLG</sequence>
<dbReference type="Proteomes" id="UP000037460">
    <property type="component" value="Unassembled WGS sequence"/>
</dbReference>
<proteinExistence type="predicted"/>
<evidence type="ECO:0000256" key="1">
    <source>
        <dbReference type="SAM" id="Coils"/>
    </source>
</evidence>
<dbReference type="EMBL" id="JWZX01002819">
    <property type="protein sequence ID" value="KOO26678.1"/>
    <property type="molecule type" value="Genomic_DNA"/>
</dbReference>
<feature type="region of interest" description="Disordered" evidence="2">
    <location>
        <begin position="363"/>
        <end position="393"/>
    </location>
</feature>
<keyword evidence="4" id="KW-1185">Reference proteome</keyword>
<name>A0A0M0JK95_9EUKA</name>
<evidence type="ECO:0000313" key="3">
    <source>
        <dbReference type="EMBL" id="KOO26678.1"/>
    </source>
</evidence>
<evidence type="ECO:0000256" key="2">
    <source>
        <dbReference type="SAM" id="MobiDB-lite"/>
    </source>
</evidence>
<reference evidence="4" key="1">
    <citation type="journal article" date="2015" name="PLoS Genet.">
        <title>Genome Sequence and Transcriptome Analyses of Chrysochromulina tobin: Metabolic Tools for Enhanced Algal Fitness in the Prominent Order Prymnesiales (Haptophyceae).</title>
        <authorList>
            <person name="Hovde B.T."/>
            <person name="Deodato C.R."/>
            <person name="Hunsperger H.M."/>
            <person name="Ryken S.A."/>
            <person name="Yost W."/>
            <person name="Jha R.K."/>
            <person name="Patterson J."/>
            <person name="Monnat R.J. Jr."/>
            <person name="Barlow S.B."/>
            <person name="Starkenburg S.R."/>
            <person name="Cattolico R.A."/>
        </authorList>
    </citation>
    <scope>NUCLEOTIDE SEQUENCE</scope>
    <source>
        <strain evidence="4">CCMP291</strain>
    </source>
</reference>
<organism evidence="3 4">
    <name type="scientific">Chrysochromulina tobinii</name>
    <dbReference type="NCBI Taxonomy" id="1460289"/>
    <lineage>
        <taxon>Eukaryota</taxon>
        <taxon>Haptista</taxon>
        <taxon>Haptophyta</taxon>
        <taxon>Prymnesiophyceae</taxon>
        <taxon>Prymnesiales</taxon>
        <taxon>Chrysochromulinaceae</taxon>
        <taxon>Chrysochromulina</taxon>
    </lineage>
</organism>
<gene>
    <name evidence="3" type="ORF">Ctob_005846</name>
</gene>
<accession>A0A0M0JK95</accession>
<protein>
    <submittedName>
        <fullName evidence="3">Uncharacterized protein</fullName>
    </submittedName>
</protein>
<dbReference type="AlphaFoldDB" id="A0A0M0JK95"/>
<feature type="coiled-coil region" evidence="1">
    <location>
        <begin position="209"/>
        <end position="243"/>
    </location>
</feature>
<evidence type="ECO:0000313" key="4">
    <source>
        <dbReference type="Proteomes" id="UP000037460"/>
    </source>
</evidence>